<accession>A0A9P6LVL7</accession>
<organism evidence="2 3">
    <name type="scientific">Modicella reniformis</name>
    <dbReference type="NCBI Taxonomy" id="1440133"/>
    <lineage>
        <taxon>Eukaryota</taxon>
        <taxon>Fungi</taxon>
        <taxon>Fungi incertae sedis</taxon>
        <taxon>Mucoromycota</taxon>
        <taxon>Mortierellomycotina</taxon>
        <taxon>Mortierellomycetes</taxon>
        <taxon>Mortierellales</taxon>
        <taxon>Mortierellaceae</taxon>
        <taxon>Modicella</taxon>
    </lineage>
</organism>
<protein>
    <submittedName>
        <fullName evidence="2">Uncharacterized protein</fullName>
    </submittedName>
</protein>
<feature type="region of interest" description="Disordered" evidence="1">
    <location>
        <begin position="34"/>
        <end position="165"/>
    </location>
</feature>
<sequence length="165" mass="18059">MDIGEVIVAGEHDIEAISKRESKNMVKEDIDAHFVDEDPVESNAKPDRDVNMHAKAKSEDKSEWRGFKSGSDNEESEDEKDNAMDTTVPQNDDTSDPNSDSDSDSVAGDDNGLSIAVNGKDTANGLSKGAKMFVVRDMFEDDEGDEEVEVDDEINVGEKGEDENE</sequence>
<dbReference type="EMBL" id="JAAAHW010008178">
    <property type="protein sequence ID" value="KAF9944941.1"/>
    <property type="molecule type" value="Genomic_DNA"/>
</dbReference>
<dbReference type="AlphaFoldDB" id="A0A9P6LVL7"/>
<gene>
    <name evidence="2" type="ORF">BGZ65_011403</name>
</gene>
<comment type="caution">
    <text evidence="2">The sequence shown here is derived from an EMBL/GenBank/DDBJ whole genome shotgun (WGS) entry which is preliminary data.</text>
</comment>
<evidence type="ECO:0000313" key="2">
    <source>
        <dbReference type="EMBL" id="KAF9944941.1"/>
    </source>
</evidence>
<name>A0A9P6LVL7_9FUNG</name>
<evidence type="ECO:0000313" key="3">
    <source>
        <dbReference type="Proteomes" id="UP000749646"/>
    </source>
</evidence>
<feature type="compositionally biased region" description="Acidic residues" evidence="1">
    <location>
        <begin position="93"/>
        <end position="103"/>
    </location>
</feature>
<evidence type="ECO:0000256" key="1">
    <source>
        <dbReference type="SAM" id="MobiDB-lite"/>
    </source>
</evidence>
<keyword evidence="3" id="KW-1185">Reference proteome</keyword>
<feature type="compositionally biased region" description="Basic and acidic residues" evidence="1">
    <location>
        <begin position="44"/>
        <end position="66"/>
    </location>
</feature>
<proteinExistence type="predicted"/>
<dbReference type="Proteomes" id="UP000749646">
    <property type="component" value="Unassembled WGS sequence"/>
</dbReference>
<reference evidence="2" key="1">
    <citation type="journal article" date="2020" name="Fungal Divers.">
        <title>Resolving the Mortierellaceae phylogeny through synthesis of multi-gene phylogenetics and phylogenomics.</title>
        <authorList>
            <person name="Vandepol N."/>
            <person name="Liber J."/>
            <person name="Desiro A."/>
            <person name="Na H."/>
            <person name="Kennedy M."/>
            <person name="Barry K."/>
            <person name="Grigoriev I.V."/>
            <person name="Miller A.N."/>
            <person name="O'Donnell K."/>
            <person name="Stajich J.E."/>
            <person name="Bonito G."/>
        </authorList>
    </citation>
    <scope>NUCLEOTIDE SEQUENCE</scope>
    <source>
        <strain evidence="2">MES-2147</strain>
    </source>
</reference>
<feature type="compositionally biased region" description="Acidic residues" evidence="1">
    <location>
        <begin position="139"/>
        <end position="165"/>
    </location>
</feature>